<keyword evidence="1" id="KW-0812">Transmembrane</keyword>
<evidence type="ECO:0000256" key="1">
    <source>
        <dbReference type="SAM" id="Phobius"/>
    </source>
</evidence>
<dbReference type="Proteomes" id="UP000316030">
    <property type="component" value="Unassembled WGS sequence"/>
</dbReference>
<keyword evidence="1" id="KW-0472">Membrane</keyword>
<organism evidence="2 3">
    <name type="scientific">Thalassovita litoralis</name>
    <dbReference type="NCBI Taxonomy" id="1010611"/>
    <lineage>
        <taxon>Bacteria</taxon>
        <taxon>Pseudomonadati</taxon>
        <taxon>Pseudomonadota</taxon>
        <taxon>Alphaproteobacteria</taxon>
        <taxon>Rhodobacterales</taxon>
        <taxon>Roseobacteraceae</taxon>
        <taxon>Thalassovita</taxon>
    </lineage>
</organism>
<proteinExistence type="predicted"/>
<evidence type="ECO:0000313" key="3">
    <source>
        <dbReference type="Proteomes" id="UP000316030"/>
    </source>
</evidence>
<dbReference type="EMBL" id="FXTO01000014">
    <property type="protein sequence ID" value="SMO78463.1"/>
    <property type="molecule type" value="Genomic_DNA"/>
</dbReference>
<accession>A0A521E3E0</accession>
<protein>
    <recommendedName>
        <fullName evidence="4">Apolipoprotein acyltransferase</fullName>
    </recommendedName>
</protein>
<reference evidence="2 3" key="1">
    <citation type="submission" date="2017-05" db="EMBL/GenBank/DDBJ databases">
        <authorList>
            <person name="Varghese N."/>
            <person name="Submissions S."/>
        </authorList>
    </citation>
    <scope>NUCLEOTIDE SEQUENCE [LARGE SCALE GENOMIC DNA]</scope>
    <source>
        <strain evidence="2 3">DSM 29506</strain>
    </source>
</reference>
<name>A0A521E3E0_9RHOB</name>
<feature type="transmembrane region" description="Helical" evidence="1">
    <location>
        <begin position="28"/>
        <end position="50"/>
    </location>
</feature>
<keyword evidence="3" id="KW-1185">Reference proteome</keyword>
<sequence>MIVIAGAILGLILGATRAKLRGGNGKDMTQYAIAYCVLFMVIALFITIFIHRAAV</sequence>
<gene>
    <name evidence="2" type="ORF">SAMN06265173_11442</name>
</gene>
<evidence type="ECO:0000313" key="2">
    <source>
        <dbReference type="EMBL" id="SMO78463.1"/>
    </source>
</evidence>
<dbReference type="AlphaFoldDB" id="A0A521E3E0"/>
<dbReference type="RefSeq" id="WP_185959002.1">
    <property type="nucleotide sequence ID" value="NZ_FXTO01000014.1"/>
</dbReference>
<evidence type="ECO:0008006" key="4">
    <source>
        <dbReference type="Google" id="ProtNLM"/>
    </source>
</evidence>
<keyword evidence="1" id="KW-1133">Transmembrane helix</keyword>